<organism evidence="1 2">
    <name type="scientific">Pseudoalteromonas xiamenensis</name>
    <dbReference type="NCBI Taxonomy" id="882626"/>
    <lineage>
        <taxon>Bacteria</taxon>
        <taxon>Pseudomonadati</taxon>
        <taxon>Pseudomonadota</taxon>
        <taxon>Gammaproteobacteria</taxon>
        <taxon>Alteromonadales</taxon>
        <taxon>Pseudoalteromonadaceae</taxon>
        <taxon>Pseudoalteromonas</taxon>
    </lineage>
</organism>
<dbReference type="RefSeq" id="WP_208843016.1">
    <property type="nucleotide sequence ID" value="NZ_CP072133.1"/>
</dbReference>
<proteinExistence type="predicted"/>
<keyword evidence="2" id="KW-1185">Reference proteome</keyword>
<dbReference type="EMBL" id="CP072133">
    <property type="protein sequence ID" value="QTH71375.1"/>
    <property type="molecule type" value="Genomic_DNA"/>
</dbReference>
<gene>
    <name evidence="1" type="ORF">J5O05_16600</name>
</gene>
<evidence type="ECO:0000313" key="2">
    <source>
        <dbReference type="Proteomes" id="UP000664904"/>
    </source>
</evidence>
<dbReference type="KEGG" id="pxi:J5O05_16600"/>
<dbReference type="Proteomes" id="UP000664904">
    <property type="component" value="Chromosome"/>
</dbReference>
<reference evidence="1" key="1">
    <citation type="submission" date="2021-03" db="EMBL/GenBank/DDBJ databases">
        <title>Complete Genome of Pseudoalteromonas xiamenensis STKMTI.2, a new potential marine bacterium producing anti-Vibrio compounds.</title>
        <authorList>
            <person name="Handayani D.P."/>
            <person name="Isnansetyo A."/>
            <person name="Istiqomah I."/>
            <person name="Jumina J."/>
        </authorList>
    </citation>
    <scope>NUCLEOTIDE SEQUENCE</scope>
    <source>
        <strain evidence="1">STKMTI.2</strain>
    </source>
</reference>
<name>A0A975DHN6_9GAMM</name>
<accession>A0A975DHN6</accession>
<evidence type="ECO:0000313" key="1">
    <source>
        <dbReference type="EMBL" id="QTH71375.1"/>
    </source>
</evidence>
<protein>
    <submittedName>
        <fullName evidence="1">Uncharacterized protein</fullName>
    </submittedName>
</protein>
<dbReference type="AlphaFoldDB" id="A0A975DHN6"/>
<sequence length="91" mass="9737">MDPIVLDALLSLISEGKTPTVATTKSRLKSPVPMPTIIAGIAAYRQDPEGVAKLDKPSFGTTAKADLVHQSQLDRIEAKLDKLLALLEKDA</sequence>